<evidence type="ECO:0000259" key="8">
    <source>
        <dbReference type="Pfam" id="PF17681"/>
    </source>
</evidence>
<dbReference type="GO" id="GO:0051011">
    <property type="term" value="F:microtubule minus-end binding"/>
    <property type="evidence" value="ECO:0007669"/>
    <property type="project" value="TreeGrafter"/>
</dbReference>
<dbReference type="OrthoDB" id="78652at2759"/>
<comment type="similarity">
    <text evidence="2 6">Belongs to the TUBGCP family.</text>
</comment>
<keyword evidence="3 6" id="KW-0963">Cytoplasm</keyword>
<dbReference type="EMBL" id="ML994624">
    <property type="protein sequence ID" value="KAF2188079.1"/>
    <property type="molecule type" value="Genomic_DNA"/>
</dbReference>
<evidence type="ECO:0000256" key="6">
    <source>
        <dbReference type="RuleBase" id="RU363050"/>
    </source>
</evidence>
<evidence type="ECO:0000256" key="5">
    <source>
        <dbReference type="ARBA" id="ARBA00023212"/>
    </source>
</evidence>
<dbReference type="GO" id="GO:0000278">
    <property type="term" value="P:mitotic cell cycle"/>
    <property type="evidence" value="ECO:0007669"/>
    <property type="project" value="TreeGrafter"/>
</dbReference>
<gene>
    <name evidence="9" type="ORF">K469DRAFT_660551</name>
</gene>
<dbReference type="AlphaFoldDB" id="A0A6A6EBZ2"/>
<dbReference type="GO" id="GO:0000922">
    <property type="term" value="C:spindle pole"/>
    <property type="evidence" value="ECO:0007669"/>
    <property type="project" value="InterPro"/>
</dbReference>
<dbReference type="PANTHER" id="PTHR19302">
    <property type="entry name" value="GAMMA TUBULIN COMPLEX PROTEIN"/>
    <property type="match status" value="1"/>
</dbReference>
<reference evidence="9" key="1">
    <citation type="journal article" date="2020" name="Stud. Mycol.">
        <title>101 Dothideomycetes genomes: a test case for predicting lifestyles and emergence of pathogens.</title>
        <authorList>
            <person name="Haridas S."/>
            <person name="Albert R."/>
            <person name="Binder M."/>
            <person name="Bloem J."/>
            <person name="Labutti K."/>
            <person name="Salamov A."/>
            <person name="Andreopoulos B."/>
            <person name="Baker S."/>
            <person name="Barry K."/>
            <person name="Bills G."/>
            <person name="Bluhm B."/>
            <person name="Cannon C."/>
            <person name="Castanera R."/>
            <person name="Culley D."/>
            <person name="Daum C."/>
            <person name="Ezra D."/>
            <person name="Gonzalez J."/>
            <person name="Henrissat B."/>
            <person name="Kuo A."/>
            <person name="Liang C."/>
            <person name="Lipzen A."/>
            <person name="Lutzoni F."/>
            <person name="Magnuson J."/>
            <person name="Mondo S."/>
            <person name="Nolan M."/>
            <person name="Ohm R."/>
            <person name="Pangilinan J."/>
            <person name="Park H.-J."/>
            <person name="Ramirez L."/>
            <person name="Alfaro M."/>
            <person name="Sun H."/>
            <person name="Tritt A."/>
            <person name="Yoshinaga Y."/>
            <person name="Zwiers L.-H."/>
            <person name="Turgeon B."/>
            <person name="Goodwin S."/>
            <person name="Spatafora J."/>
            <person name="Crous P."/>
            <person name="Grigoriev I."/>
        </authorList>
    </citation>
    <scope>NUCLEOTIDE SEQUENCE</scope>
    <source>
        <strain evidence="9">CBS 207.26</strain>
    </source>
</reference>
<dbReference type="Gene3D" id="1.20.120.1900">
    <property type="entry name" value="Gamma-tubulin complex, C-terminal domain"/>
    <property type="match status" value="1"/>
</dbReference>
<name>A0A6A6EBZ2_9PEZI</name>
<dbReference type="Pfam" id="PF17681">
    <property type="entry name" value="GCP_N_terminal"/>
    <property type="match status" value="1"/>
</dbReference>
<evidence type="ECO:0000256" key="3">
    <source>
        <dbReference type="ARBA" id="ARBA00022490"/>
    </source>
</evidence>
<dbReference type="GO" id="GO:0051225">
    <property type="term" value="P:spindle assembly"/>
    <property type="evidence" value="ECO:0007669"/>
    <property type="project" value="TreeGrafter"/>
</dbReference>
<evidence type="ECO:0000313" key="10">
    <source>
        <dbReference type="Proteomes" id="UP000800200"/>
    </source>
</evidence>
<evidence type="ECO:0000313" key="9">
    <source>
        <dbReference type="EMBL" id="KAF2188079.1"/>
    </source>
</evidence>
<dbReference type="GO" id="GO:0051321">
    <property type="term" value="P:meiotic cell cycle"/>
    <property type="evidence" value="ECO:0007669"/>
    <property type="project" value="TreeGrafter"/>
</dbReference>
<dbReference type="GO" id="GO:0005874">
    <property type="term" value="C:microtubule"/>
    <property type="evidence" value="ECO:0007669"/>
    <property type="project" value="UniProtKB-KW"/>
</dbReference>
<dbReference type="PANTHER" id="PTHR19302:SF27">
    <property type="entry name" value="GAMMA-TUBULIN COMPLEX COMPONENT 4"/>
    <property type="match status" value="1"/>
</dbReference>
<comment type="subcellular location">
    <subcellularLocation>
        <location evidence="1 6">Cytoplasm</location>
        <location evidence="1 6">Cytoskeleton</location>
        <location evidence="1 6">Microtubule organizing center</location>
    </subcellularLocation>
</comment>
<dbReference type="GO" id="GO:0031122">
    <property type="term" value="P:cytoplasmic microtubule organization"/>
    <property type="evidence" value="ECO:0007669"/>
    <property type="project" value="TreeGrafter"/>
</dbReference>
<proteinExistence type="inferred from homology"/>
<dbReference type="GO" id="GO:0000930">
    <property type="term" value="C:gamma-tubulin complex"/>
    <property type="evidence" value="ECO:0007669"/>
    <property type="project" value="TreeGrafter"/>
</dbReference>
<dbReference type="InterPro" id="IPR042241">
    <property type="entry name" value="GCP_C_sf"/>
</dbReference>
<evidence type="ECO:0000256" key="4">
    <source>
        <dbReference type="ARBA" id="ARBA00022701"/>
    </source>
</evidence>
<dbReference type="InterPro" id="IPR040457">
    <property type="entry name" value="GCP_C"/>
</dbReference>
<accession>A0A6A6EBZ2</accession>
<keyword evidence="4 6" id="KW-0493">Microtubule</keyword>
<dbReference type="Proteomes" id="UP000800200">
    <property type="component" value="Unassembled WGS sequence"/>
</dbReference>
<organism evidence="9 10">
    <name type="scientific">Zopfia rhizophila CBS 207.26</name>
    <dbReference type="NCBI Taxonomy" id="1314779"/>
    <lineage>
        <taxon>Eukaryota</taxon>
        <taxon>Fungi</taxon>
        <taxon>Dikarya</taxon>
        <taxon>Ascomycota</taxon>
        <taxon>Pezizomycotina</taxon>
        <taxon>Dothideomycetes</taxon>
        <taxon>Dothideomycetes incertae sedis</taxon>
        <taxon>Zopfiaceae</taxon>
        <taxon>Zopfia</taxon>
    </lineage>
</organism>
<dbReference type="InterPro" id="IPR041470">
    <property type="entry name" value="GCP_N"/>
</dbReference>
<keyword evidence="10" id="KW-1185">Reference proteome</keyword>
<dbReference type="GO" id="GO:0007020">
    <property type="term" value="P:microtubule nucleation"/>
    <property type="evidence" value="ECO:0007669"/>
    <property type="project" value="InterPro"/>
</dbReference>
<evidence type="ECO:0000256" key="1">
    <source>
        <dbReference type="ARBA" id="ARBA00004267"/>
    </source>
</evidence>
<dbReference type="InterPro" id="IPR007259">
    <property type="entry name" value="GCP"/>
</dbReference>
<dbReference type="Pfam" id="PF04130">
    <property type="entry name" value="GCP_C_terminal"/>
    <property type="match status" value="1"/>
</dbReference>
<keyword evidence="5 6" id="KW-0206">Cytoskeleton</keyword>
<evidence type="ECO:0000259" key="7">
    <source>
        <dbReference type="Pfam" id="PF04130"/>
    </source>
</evidence>
<dbReference type="GO" id="GO:0043015">
    <property type="term" value="F:gamma-tubulin binding"/>
    <property type="evidence" value="ECO:0007669"/>
    <property type="project" value="InterPro"/>
</dbReference>
<evidence type="ECO:0000256" key="2">
    <source>
        <dbReference type="ARBA" id="ARBA00010337"/>
    </source>
</evidence>
<sequence>MLHEILLSLSGHPSALFNAHGNPKDVKPDSFALLSPPEAELLSSISHLSNLHRRTRHHAAKISSSHKSTICRAVATAITSHHLEKFQRKVLEVESRILKQDATTVGAYNIVPLAGIVGEFAEWTKLMEWLWNIANFMHMVEGDAPTDWKLAPSMASGSEIIDKLRLEAQTGYPDIESAALHLGKVAETAWLRHLSSWILYGRMPSFGAGDFLINPGPDANFEYTYLIDHSMLPKFVTRETAHSIWFIGISLKQIRSLDKPTTSWIDRSFKTSELELLPEHVRYLSEVTAPISPAKLSEAVANIRLSLSRNLLQHLLPLEKILDVLAVLHQFFLVGRGEFAMALIAEADEKLHSRHRNPARSKPGQAIQGVLPKEGEISNTLTRSLRILASRSSEEDRTDDTLDLATDILRLTIHNPSTTRPGTPGRARESSSALPKITNVVFNDLLLSVPTSLAMDIRSPLDLFITNSDVEIYSAINAYLFAVRRAHLHLAQLWRHSWIRRHHPPPPGYQFSNTPYGKETLQKRRQRYEARAREMRKVWATCAAAIFLLSESEAYFQGEVVQESWKHFRDWVVGGEAHSTEQSHDSSTSVIDEFRKSTSHKRQHHDPETLAFAHRKFLSSLSYSLLLTDLSFTKLIREFFTHVDELVAFITRLQIIRQNLDLDEDDGVEDSLTNYKAEEKEVSRELDRARRRLDGDMKSLMSRLRDIDTERVGSRAMGGIVGERSASVREEGDYEPLRVGGVDRLLMKLDWGDGDEAEESD</sequence>
<feature type="domain" description="Gamma tubulin complex component C-terminal" evidence="7">
    <location>
        <begin position="323"/>
        <end position="750"/>
    </location>
</feature>
<dbReference type="GO" id="GO:0044732">
    <property type="term" value="C:mitotic spindle pole body"/>
    <property type="evidence" value="ECO:0007669"/>
    <property type="project" value="TreeGrafter"/>
</dbReference>
<protein>
    <recommendedName>
        <fullName evidence="6">Spindle pole body component</fullName>
    </recommendedName>
</protein>
<feature type="domain" description="Gamma tubulin complex component protein N-terminal" evidence="8">
    <location>
        <begin position="2"/>
        <end position="316"/>
    </location>
</feature>